<accession>A0A858U424</accession>
<gene>
    <name evidence="1" type="ORF">HGG64_00155</name>
</gene>
<reference evidence="1 2" key="1">
    <citation type="submission" date="2020-04" db="EMBL/GenBank/DDBJ databases">
        <title>Novel Mycoplasma species detected in Phocoena phocoena (harbor porpoise) from the USA.</title>
        <authorList>
            <person name="Volokhov D.V."/>
        </authorList>
    </citation>
    <scope>NUCLEOTIDE SEQUENCE [LARGE SCALE GENOMIC DNA]</scope>
    <source>
        <strain evidence="1 2">C264-NAS</strain>
    </source>
</reference>
<proteinExistence type="predicted"/>
<organism evidence="1 2">
    <name type="scientific">Mycoplasma phocoeninasale</name>
    <dbReference type="NCBI Taxonomy" id="2726117"/>
    <lineage>
        <taxon>Bacteria</taxon>
        <taxon>Bacillati</taxon>
        <taxon>Mycoplasmatota</taxon>
        <taxon>Mollicutes</taxon>
        <taxon>Mycoplasmataceae</taxon>
        <taxon>Mycoplasma</taxon>
    </lineage>
</organism>
<keyword evidence="2" id="KW-1185">Reference proteome</keyword>
<evidence type="ECO:0000313" key="1">
    <source>
        <dbReference type="EMBL" id="QJG66147.1"/>
    </source>
</evidence>
<name>A0A858U424_9MOLU</name>
<dbReference type="EMBL" id="CP051480">
    <property type="protein sequence ID" value="QJG66147.1"/>
    <property type="molecule type" value="Genomic_DNA"/>
</dbReference>
<dbReference type="RefSeq" id="WP_169579977.1">
    <property type="nucleotide sequence ID" value="NZ_CP051480.1"/>
</dbReference>
<protein>
    <recommendedName>
        <fullName evidence="3">Lipoprotein</fullName>
    </recommendedName>
</protein>
<evidence type="ECO:0008006" key="3">
    <source>
        <dbReference type="Google" id="ProtNLM"/>
    </source>
</evidence>
<dbReference type="AlphaFoldDB" id="A0A858U424"/>
<dbReference type="PROSITE" id="PS51257">
    <property type="entry name" value="PROKAR_LIPOPROTEIN"/>
    <property type="match status" value="1"/>
</dbReference>
<dbReference type="KEGG" id="mphn:HGG64_00155"/>
<evidence type="ECO:0000313" key="2">
    <source>
        <dbReference type="Proteomes" id="UP000501728"/>
    </source>
</evidence>
<sequence>MKKRLTKKKLYISLGAIAAVTVPLVITSCSFTNNIRYQLFNFAKRRIIDLVGEVENYFKDDLDPDITEFKVKLKSLVEEMKNTAINADNPPEKFINHYENEANNLFNLYAQLKQQKVQAIIDLYVSKAKASTLLNAIGLLPNFKEEAKKLNNVQNQIPPVDISTPKANILEYIEISNASLNTAKSAIKALAAKYEIQNIDEILKLV</sequence>
<dbReference type="Proteomes" id="UP000501728">
    <property type="component" value="Chromosome"/>
</dbReference>